<proteinExistence type="predicted"/>
<protein>
    <submittedName>
        <fullName evidence="2">Uncharacterized protein</fullName>
    </submittedName>
</protein>
<evidence type="ECO:0000313" key="2">
    <source>
        <dbReference type="EMBL" id="AIF11217.1"/>
    </source>
</evidence>
<keyword evidence="1" id="KW-0472">Membrane</keyword>
<sequence length="212" mass="22591">MIVVKIVILGLFALLISFGMVTQSYAHTTVEVEPYKIEAGWSIEPPVVGIRNSIVFKIIEPGEREGTYTGITSAFQNLDATVMYGGASKNIEINSDPKPGYYFSPIIPTKTGSYLVDLQGEIRGVVIDIQIPLEDVESTSVLDFPPKASEGSADVSALKNAISSLQQDISKLKSGETTTSSNGGAAYDYAIFGLSIAAAAIILAIIALVKRK</sequence>
<feature type="transmembrane region" description="Helical" evidence="1">
    <location>
        <begin position="189"/>
        <end position="209"/>
    </location>
</feature>
<keyword evidence="1" id="KW-1133">Transmembrane helix</keyword>
<dbReference type="EMBL" id="KF900911">
    <property type="protein sequence ID" value="AIF11217.1"/>
    <property type="molecule type" value="Genomic_DNA"/>
</dbReference>
<organism evidence="2">
    <name type="scientific">uncultured marine thaumarchaeote KM3_51_A05</name>
    <dbReference type="NCBI Taxonomy" id="1456173"/>
    <lineage>
        <taxon>Archaea</taxon>
        <taxon>Nitrososphaerota</taxon>
        <taxon>environmental samples</taxon>
    </lineage>
</organism>
<name>A0A075H9R5_9ARCH</name>
<accession>A0A075H9R5</accession>
<reference evidence="2" key="1">
    <citation type="journal article" date="2014" name="Genome Biol. Evol.">
        <title>Pangenome evidence for extensive interdomain horizontal transfer affecting lineage core and shell genes in uncultured planktonic thaumarchaeota and euryarchaeota.</title>
        <authorList>
            <person name="Deschamps P."/>
            <person name="Zivanovic Y."/>
            <person name="Moreira D."/>
            <person name="Rodriguez-Valera F."/>
            <person name="Lopez-Garcia P."/>
        </authorList>
    </citation>
    <scope>NUCLEOTIDE SEQUENCE</scope>
</reference>
<evidence type="ECO:0000256" key="1">
    <source>
        <dbReference type="SAM" id="Phobius"/>
    </source>
</evidence>
<keyword evidence="1" id="KW-0812">Transmembrane</keyword>
<dbReference type="AlphaFoldDB" id="A0A075H9R5"/>